<dbReference type="Gene3D" id="3.40.50.2300">
    <property type="match status" value="2"/>
</dbReference>
<dbReference type="Gene3D" id="1.10.260.40">
    <property type="entry name" value="lambda repressor-like DNA-binding domains"/>
    <property type="match status" value="1"/>
</dbReference>
<organism evidence="6 7">
    <name type="scientific">Agromyces fucosus</name>
    <dbReference type="NCBI Taxonomy" id="41985"/>
    <lineage>
        <taxon>Bacteria</taxon>
        <taxon>Bacillati</taxon>
        <taxon>Actinomycetota</taxon>
        <taxon>Actinomycetes</taxon>
        <taxon>Micrococcales</taxon>
        <taxon>Microbacteriaceae</taxon>
        <taxon>Agromyces</taxon>
    </lineage>
</organism>
<evidence type="ECO:0000313" key="7">
    <source>
        <dbReference type="Proteomes" id="UP000292935"/>
    </source>
</evidence>
<dbReference type="InterPro" id="IPR028082">
    <property type="entry name" value="Peripla_BP_I"/>
</dbReference>
<dbReference type="SMART" id="SM00354">
    <property type="entry name" value="HTH_LACI"/>
    <property type="match status" value="1"/>
</dbReference>
<keyword evidence="2" id="KW-0805">Transcription regulation</keyword>
<accession>A0A4Q2JMS6</accession>
<dbReference type="CDD" id="cd06267">
    <property type="entry name" value="PBP1_LacI_sugar_binding-like"/>
    <property type="match status" value="1"/>
</dbReference>
<dbReference type="InterPro" id="IPR001761">
    <property type="entry name" value="Peripla_BP/Lac1_sug-bd_dom"/>
</dbReference>
<dbReference type="PRINTS" id="PR00036">
    <property type="entry name" value="HTHLACI"/>
</dbReference>
<dbReference type="CDD" id="cd01392">
    <property type="entry name" value="HTH_LacI"/>
    <property type="match status" value="1"/>
</dbReference>
<dbReference type="RefSeq" id="WP_129231604.1">
    <property type="nucleotide sequence ID" value="NZ_SDPO01000002.1"/>
</dbReference>
<keyword evidence="1" id="KW-0678">Repressor</keyword>
<keyword evidence="3" id="KW-0238">DNA-binding</keyword>
<dbReference type="Pfam" id="PF00356">
    <property type="entry name" value="LacI"/>
    <property type="match status" value="1"/>
</dbReference>
<evidence type="ECO:0000256" key="1">
    <source>
        <dbReference type="ARBA" id="ARBA00022491"/>
    </source>
</evidence>
<gene>
    <name evidence="6" type="ORF">ESP57_11400</name>
</gene>
<sequence>MATIYDVAKRAGVSPATVSRSLNNLYVSPDKVESIQRAIDELEYTPNRRARSLRMKSNQVIALIIPDIENPYFTEMARGVEDVAQEAGLSVVLCNSDDDPAKEATYLDIVRAEDMAGLLLATSSGQPDLAAVRRGGRPVVAVDRVFHDDIDAVVMPNRAAGTLATTALIEAGFRRIACITGPESIDTARDRAEGWQRAMRDAGVPSDGLLYHSDFRVDGGRAAMAELLESPSRPDAVVASNNLIAVGALQELHARGLSTSGFGVSVIGSLPYVLGPTDDLSFVRLPARQMGMSAAAMLIDRINGDTQPVRTVELRADVGSRVLDIPGAAE</sequence>
<evidence type="ECO:0000256" key="4">
    <source>
        <dbReference type="ARBA" id="ARBA00023163"/>
    </source>
</evidence>
<dbReference type="EMBL" id="SDPO01000002">
    <property type="protein sequence ID" value="RXZ49501.1"/>
    <property type="molecule type" value="Genomic_DNA"/>
</dbReference>
<proteinExistence type="predicted"/>
<keyword evidence="4" id="KW-0804">Transcription</keyword>
<dbReference type="GO" id="GO:0003700">
    <property type="term" value="F:DNA-binding transcription factor activity"/>
    <property type="evidence" value="ECO:0007669"/>
    <property type="project" value="TreeGrafter"/>
</dbReference>
<dbReference type="SUPFAM" id="SSF47413">
    <property type="entry name" value="lambda repressor-like DNA-binding domains"/>
    <property type="match status" value="1"/>
</dbReference>
<dbReference type="Proteomes" id="UP000292935">
    <property type="component" value="Unassembled WGS sequence"/>
</dbReference>
<reference evidence="6 7" key="1">
    <citation type="submission" date="2019-01" db="EMBL/GenBank/DDBJ databases">
        <authorList>
            <person name="Li J."/>
        </authorList>
    </citation>
    <scope>NUCLEOTIDE SEQUENCE [LARGE SCALE GENOMIC DNA]</scope>
    <source>
        <strain evidence="6 7">CCUG 35506</strain>
    </source>
</reference>
<dbReference type="AlphaFoldDB" id="A0A4Q2JMS6"/>
<dbReference type="SUPFAM" id="SSF53822">
    <property type="entry name" value="Periplasmic binding protein-like I"/>
    <property type="match status" value="1"/>
</dbReference>
<dbReference type="GO" id="GO:0000976">
    <property type="term" value="F:transcription cis-regulatory region binding"/>
    <property type="evidence" value="ECO:0007669"/>
    <property type="project" value="TreeGrafter"/>
</dbReference>
<dbReference type="PROSITE" id="PS50932">
    <property type="entry name" value="HTH_LACI_2"/>
    <property type="match status" value="1"/>
</dbReference>
<evidence type="ECO:0000256" key="2">
    <source>
        <dbReference type="ARBA" id="ARBA00023015"/>
    </source>
</evidence>
<dbReference type="Pfam" id="PF00532">
    <property type="entry name" value="Peripla_BP_1"/>
    <property type="match status" value="1"/>
</dbReference>
<dbReference type="PANTHER" id="PTHR30146">
    <property type="entry name" value="LACI-RELATED TRANSCRIPTIONAL REPRESSOR"/>
    <property type="match status" value="1"/>
</dbReference>
<comment type="caution">
    <text evidence="6">The sequence shown here is derived from an EMBL/GenBank/DDBJ whole genome shotgun (WGS) entry which is preliminary data.</text>
</comment>
<name>A0A4Q2JMS6_9MICO</name>
<keyword evidence="7" id="KW-1185">Reference proteome</keyword>
<dbReference type="InterPro" id="IPR000843">
    <property type="entry name" value="HTH_LacI"/>
</dbReference>
<evidence type="ECO:0000256" key="3">
    <source>
        <dbReference type="ARBA" id="ARBA00023125"/>
    </source>
</evidence>
<feature type="domain" description="HTH lacI-type" evidence="5">
    <location>
        <begin position="2"/>
        <end position="55"/>
    </location>
</feature>
<dbReference type="OrthoDB" id="37081at2"/>
<protein>
    <submittedName>
        <fullName evidence="6">LacI family transcriptional regulator</fullName>
    </submittedName>
</protein>
<dbReference type="InterPro" id="IPR010982">
    <property type="entry name" value="Lambda_DNA-bd_dom_sf"/>
</dbReference>
<evidence type="ECO:0000313" key="6">
    <source>
        <dbReference type="EMBL" id="RXZ49501.1"/>
    </source>
</evidence>
<evidence type="ECO:0000259" key="5">
    <source>
        <dbReference type="PROSITE" id="PS50932"/>
    </source>
</evidence>
<dbReference type="PANTHER" id="PTHR30146:SF148">
    <property type="entry name" value="HTH-TYPE TRANSCRIPTIONAL REPRESSOR PURR-RELATED"/>
    <property type="match status" value="1"/>
</dbReference>